<dbReference type="AlphaFoldDB" id="A0AAP0HRU9"/>
<evidence type="ECO:0000313" key="3">
    <source>
        <dbReference type="Proteomes" id="UP001419268"/>
    </source>
</evidence>
<protein>
    <submittedName>
        <fullName evidence="2">Uncharacterized protein</fullName>
    </submittedName>
</protein>
<feature type="region of interest" description="Disordered" evidence="1">
    <location>
        <begin position="41"/>
        <end position="114"/>
    </location>
</feature>
<organism evidence="2 3">
    <name type="scientific">Stephania cephalantha</name>
    <dbReference type="NCBI Taxonomy" id="152367"/>
    <lineage>
        <taxon>Eukaryota</taxon>
        <taxon>Viridiplantae</taxon>
        <taxon>Streptophyta</taxon>
        <taxon>Embryophyta</taxon>
        <taxon>Tracheophyta</taxon>
        <taxon>Spermatophyta</taxon>
        <taxon>Magnoliopsida</taxon>
        <taxon>Ranunculales</taxon>
        <taxon>Menispermaceae</taxon>
        <taxon>Menispermoideae</taxon>
        <taxon>Cissampelideae</taxon>
        <taxon>Stephania</taxon>
    </lineage>
</organism>
<evidence type="ECO:0000313" key="2">
    <source>
        <dbReference type="EMBL" id="KAK9094722.1"/>
    </source>
</evidence>
<feature type="compositionally biased region" description="Basic and acidic residues" evidence="1">
    <location>
        <begin position="78"/>
        <end position="114"/>
    </location>
</feature>
<gene>
    <name evidence="2" type="ORF">Scep_026191</name>
</gene>
<keyword evidence="3" id="KW-1185">Reference proteome</keyword>
<feature type="compositionally biased region" description="Basic and acidic residues" evidence="1">
    <location>
        <begin position="41"/>
        <end position="59"/>
    </location>
</feature>
<accession>A0AAP0HRU9</accession>
<comment type="caution">
    <text evidence="2">The sequence shown here is derived from an EMBL/GenBank/DDBJ whole genome shotgun (WGS) entry which is preliminary data.</text>
</comment>
<feature type="region of interest" description="Disordered" evidence="1">
    <location>
        <begin position="1"/>
        <end position="27"/>
    </location>
</feature>
<dbReference type="Proteomes" id="UP001419268">
    <property type="component" value="Unassembled WGS sequence"/>
</dbReference>
<name>A0AAP0HRU9_9MAGN</name>
<proteinExistence type="predicted"/>
<sequence length="114" mass="13573">MRHRNKWGGVATNGAARRTTPRQLPVSSGLDVEVELLGTHRIERRRDDEDRSARAEGRKGWPRAKRAGSGLARVFGSETERKRRNDERWQRREGGRDPRERRWRGFEEEQRRWK</sequence>
<dbReference type="EMBL" id="JBBNAG010000011">
    <property type="protein sequence ID" value="KAK9094722.1"/>
    <property type="molecule type" value="Genomic_DNA"/>
</dbReference>
<reference evidence="2 3" key="1">
    <citation type="submission" date="2024-01" db="EMBL/GenBank/DDBJ databases">
        <title>Genome assemblies of Stephania.</title>
        <authorList>
            <person name="Yang L."/>
        </authorList>
    </citation>
    <scope>NUCLEOTIDE SEQUENCE [LARGE SCALE GENOMIC DNA]</scope>
    <source>
        <strain evidence="2">JXDWG</strain>
        <tissue evidence="2">Leaf</tissue>
    </source>
</reference>
<evidence type="ECO:0000256" key="1">
    <source>
        <dbReference type="SAM" id="MobiDB-lite"/>
    </source>
</evidence>